<dbReference type="PANTHER" id="PTHR15028:SF6">
    <property type="entry name" value="B-CELL DIFFERENTIATION ANTIGEN CD72"/>
    <property type="match status" value="1"/>
</dbReference>
<dbReference type="PANTHER" id="PTHR15028">
    <property type="entry name" value="CD72-RELATED"/>
    <property type="match status" value="1"/>
</dbReference>
<dbReference type="InterPro" id="IPR016186">
    <property type="entry name" value="C-type_lectin-like/link_sf"/>
</dbReference>
<name>L9L538_TUPCH</name>
<keyword evidence="3" id="KW-1185">Reference proteome</keyword>
<dbReference type="STRING" id="246437.L9L538"/>
<feature type="coiled-coil region" evidence="1">
    <location>
        <begin position="96"/>
        <end position="193"/>
    </location>
</feature>
<dbReference type="InterPro" id="IPR016187">
    <property type="entry name" value="CTDL_fold"/>
</dbReference>
<dbReference type="EMBL" id="KB320502">
    <property type="protein sequence ID" value="ELW70300.1"/>
    <property type="molecule type" value="Genomic_DNA"/>
</dbReference>
<dbReference type="AlphaFoldDB" id="L9L538"/>
<protein>
    <submittedName>
        <fullName evidence="2">B-cell differentiation antigen CD72</fullName>
    </submittedName>
</protein>
<reference evidence="3" key="1">
    <citation type="submission" date="2012-07" db="EMBL/GenBank/DDBJ databases">
        <title>Genome of the Chinese tree shrew, a rising model animal genetically related to primates.</title>
        <authorList>
            <person name="Zhang G."/>
            <person name="Fan Y."/>
            <person name="Yao Y."/>
            <person name="Huang Z."/>
        </authorList>
    </citation>
    <scope>NUCLEOTIDE SEQUENCE [LARGE SCALE GENOMIC DNA]</scope>
</reference>
<organism evidence="2 3">
    <name type="scientific">Tupaia chinensis</name>
    <name type="common">Chinese tree shrew</name>
    <name type="synonym">Tupaia belangeri chinensis</name>
    <dbReference type="NCBI Taxonomy" id="246437"/>
    <lineage>
        <taxon>Eukaryota</taxon>
        <taxon>Metazoa</taxon>
        <taxon>Chordata</taxon>
        <taxon>Craniata</taxon>
        <taxon>Vertebrata</taxon>
        <taxon>Euteleostomi</taxon>
        <taxon>Mammalia</taxon>
        <taxon>Eutheria</taxon>
        <taxon>Euarchontoglires</taxon>
        <taxon>Scandentia</taxon>
        <taxon>Tupaiidae</taxon>
        <taxon>Tupaia</taxon>
    </lineage>
</organism>
<dbReference type="SUPFAM" id="SSF56436">
    <property type="entry name" value="C-type lectin-like"/>
    <property type="match status" value="1"/>
</dbReference>
<dbReference type="GO" id="GO:0005886">
    <property type="term" value="C:plasma membrane"/>
    <property type="evidence" value="ECO:0007669"/>
    <property type="project" value="InterPro"/>
</dbReference>
<proteinExistence type="predicted"/>
<gene>
    <name evidence="2" type="ORF">TREES_T100010556</name>
</gene>
<dbReference type="Proteomes" id="UP000011518">
    <property type="component" value="Unassembled WGS sequence"/>
</dbReference>
<dbReference type="Gene3D" id="3.10.100.10">
    <property type="entry name" value="Mannose-Binding Protein A, subunit A"/>
    <property type="match status" value="1"/>
</dbReference>
<evidence type="ECO:0000313" key="2">
    <source>
        <dbReference type="EMBL" id="ELW70300.1"/>
    </source>
</evidence>
<reference evidence="3" key="2">
    <citation type="journal article" date="2013" name="Nat. Commun.">
        <title>Genome of the Chinese tree shrew.</title>
        <authorList>
            <person name="Fan Y."/>
            <person name="Huang Z.Y."/>
            <person name="Cao C.C."/>
            <person name="Chen C.S."/>
            <person name="Chen Y.X."/>
            <person name="Fan D.D."/>
            <person name="He J."/>
            <person name="Hou H.L."/>
            <person name="Hu L."/>
            <person name="Hu X.T."/>
            <person name="Jiang X.T."/>
            <person name="Lai R."/>
            <person name="Lang Y.S."/>
            <person name="Liang B."/>
            <person name="Liao S.G."/>
            <person name="Mu D."/>
            <person name="Ma Y.Y."/>
            <person name="Niu Y.Y."/>
            <person name="Sun X.Q."/>
            <person name="Xia J.Q."/>
            <person name="Xiao J."/>
            <person name="Xiong Z.Q."/>
            <person name="Xu L."/>
            <person name="Yang L."/>
            <person name="Zhang Y."/>
            <person name="Zhao W."/>
            <person name="Zhao X.D."/>
            <person name="Zheng Y.T."/>
            <person name="Zhou J.M."/>
            <person name="Zhu Y.B."/>
            <person name="Zhang G.J."/>
            <person name="Wang J."/>
            <person name="Yao Y.G."/>
        </authorList>
    </citation>
    <scope>NUCLEOTIDE SEQUENCE [LARGE SCALE GENOMIC DNA]</scope>
</reference>
<dbReference type="GO" id="GO:0004888">
    <property type="term" value="F:transmembrane signaling receptor activity"/>
    <property type="evidence" value="ECO:0007669"/>
    <property type="project" value="InterPro"/>
</dbReference>
<accession>L9L538</accession>
<dbReference type="InParanoid" id="L9L538"/>
<evidence type="ECO:0000256" key="1">
    <source>
        <dbReference type="SAM" id="Coils"/>
    </source>
</evidence>
<dbReference type="FunCoup" id="L9L538">
    <property type="interactions" value="376"/>
</dbReference>
<evidence type="ECO:0000313" key="3">
    <source>
        <dbReference type="Proteomes" id="UP000011518"/>
    </source>
</evidence>
<keyword evidence="1" id="KW-0175">Coiled coil</keyword>
<dbReference type="InterPro" id="IPR039689">
    <property type="entry name" value="CD72"/>
</dbReference>
<sequence length="261" mass="29274">MADAITYADLRFVKVPLKKSVSGRLGQDPEADEDGELTYENVQVTPVPGGPLSSASCELGDKAGLKSEQPTASWNSVTSPAARRILPCEEDYLQVSQQLQQMNRVLEATNSSLRQQLYTKITQLGQKEESLQESRRDLARSQEALQVERGDHQAAAGQLQACQLDREKTKEALQNEEVQKRALEQRLRNMQDTLKPFFTCSTEDTCCPVGWIPNEKSCFHISLTRRSWEESRNYCKSLSSDLATFKKTHSSHSVSILSFSD</sequence>